<protein>
    <submittedName>
        <fullName evidence="2">Uncharacterized protein</fullName>
    </submittedName>
</protein>
<name>A0A412HAG9_9BACT</name>
<sequence>MEEQITKTLIESQYPIWMIVSLFIGIQLIIVFFAELIKKKIEKKTISGFTRKIKSVETQFMKEIEILKSVLNVQSQAQTLFIQQRNEAIVDFWSKYMNWNETFMGSWRNNADNNHIINELIQKEKDNDLAVTLAYHKLILYIDDNSYIENLHMLLSKMSEIIFKQRMLLFEIQDINLNNPNDNVTRSRKLTSFATECTKLQGNEIKELTDKFIKESKEYLSDINIKSQIKPEA</sequence>
<gene>
    <name evidence="2" type="ORF">DWY14_00345</name>
</gene>
<evidence type="ECO:0000313" key="3">
    <source>
        <dbReference type="Proteomes" id="UP000285750"/>
    </source>
</evidence>
<proteinExistence type="predicted"/>
<accession>A0A412HAG9</accession>
<reference evidence="2 3" key="1">
    <citation type="submission" date="2018-08" db="EMBL/GenBank/DDBJ databases">
        <title>A genome reference for cultivated species of the human gut microbiota.</title>
        <authorList>
            <person name="Zou Y."/>
            <person name="Xue W."/>
            <person name="Luo G."/>
        </authorList>
    </citation>
    <scope>NUCLEOTIDE SEQUENCE [LARGE SCALE GENOMIC DNA]</scope>
    <source>
        <strain evidence="2 3">AF24-16AC</strain>
    </source>
</reference>
<evidence type="ECO:0000313" key="2">
    <source>
        <dbReference type="EMBL" id="RGS10624.1"/>
    </source>
</evidence>
<keyword evidence="1" id="KW-0812">Transmembrane</keyword>
<dbReference type="EMBL" id="QRUY01000001">
    <property type="protein sequence ID" value="RGS10624.1"/>
    <property type="molecule type" value="Genomic_DNA"/>
</dbReference>
<keyword evidence="1" id="KW-0472">Membrane</keyword>
<comment type="caution">
    <text evidence="2">The sequence shown here is derived from an EMBL/GenBank/DDBJ whole genome shotgun (WGS) entry which is preliminary data.</text>
</comment>
<dbReference type="AlphaFoldDB" id="A0A412HAG9"/>
<feature type="transmembrane region" description="Helical" evidence="1">
    <location>
        <begin position="16"/>
        <end position="37"/>
    </location>
</feature>
<dbReference type="Proteomes" id="UP000285750">
    <property type="component" value="Unassembled WGS sequence"/>
</dbReference>
<keyword evidence="1" id="KW-1133">Transmembrane helix</keyword>
<organism evidence="2 3">
    <name type="scientific">Phocaeicola plebeius</name>
    <dbReference type="NCBI Taxonomy" id="310297"/>
    <lineage>
        <taxon>Bacteria</taxon>
        <taxon>Pseudomonadati</taxon>
        <taxon>Bacteroidota</taxon>
        <taxon>Bacteroidia</taxon>
        <taxon>Bacteroidales</taxon>
        <taxon>Bacteroidaceae</taxon>
        <taxon>Phocaeicola</taxon>
    </lineage>
</organism>
<evidence type="ECO:0000256" key="1">
    <source>
        <dbReference type="SAM" id="Phobius"/>
    </source>
</evidence>
<dbReference type="RefSeq" id="WP_118430409.1">
    <property type="nucleotide sequence ID" value="NZ_CATWOP010000023.1"/>
</dbReference>